<dbReference type="PANTHER" id="PTHR43142">
    <property type="entry name" value="CARBOXYLIC ESTER HYDROLASE"/>
    <property type="match status" value="1"/>
</dbReference>
<evidence type="ECO:0000259" key="7">
    <source>
        <dbReference type="Pfam" id="PF00135"/>
    </source>
</evidence>
<evidence type="ECO:0000313" key="9">
    <source>
        <dbReference type="Proteomes" id="UP000075902"/>
    </source>
</evidence>
<evidence type="ECO:0000256" key="5">
    <source>
        <dbReference type="ARBA" id="ARBA00023180"/>
    </source>
</evidence>
<sequence length="583" mass="64892">MDALLGTGGNRFRPHYLTEALNAHRDRTGSCGKAQQHDEQARTANRHEQHLANDWRRRRRRWRPSQKTVLSSLLLLTVMTDQGVEASSPIVNLAELGALRGSTGTSAWTGRKFYLFLGVHYAQTTSGKNRFRLAAKRPVMVFIHGGGFYEGCAKNQTGEYLMERDVVLVTIQYRLGPLGFLQTDTGSIPGNMGLMDMKLALEWVQEHIGRFGGDPANVTLFGQSAGAAAISALLYSPQVPDGLFHKVILQSAGSSAPWVWDREPLQSVRDLAFEAGEEFVAPEEEIDTFYQNVDVWKLLQVFNEYKVKTTLESGLDRVGGNRLVTGDWERYLPQTPLECMKQGKVRPNIPMMAGVTKHEGTFLLTTVYDHFKRTGKLDDPAFVKYGLMDAVSKFLGAGDDPTGAFVGYQMRSLFTSKELESGSFGEMADGLIDLAGTILIKAPLLREAQANARVNPNATYLYTFDYVGEHSRFGYGNDTSHYPFGGGVHHSDDKLYLFPYPPGKPDALNERDTAMAKLMVDLWTSFAAEGVPKSDRLTVPWTPMTAYAGPYLHINDPPSVGDNFYREFTAASDEKRSRNKERT</sequence>
<evidence type="ECO:0000256" key="2">
    <source>
        <dbReference type="ARBA" id="ARBA00022487"/>
    </source>
</evidence>
<dbReference type="InterPro" id="IPR019826">
    <property type="entry name" value="Carboxylesterase_B_AS"/>
</dbReference>
<dbReference type="PANTHER" id="PTHR43142:SF12">
    <property type="entry name" value="CARBOXYLESTERASE TYPE B DOMAIN-CONTAINING PROTEIN-RELATED"/>
    <property type="match status" value="1"/>
</dbReference>
<dbReference type="PROSITE" id="PS00122">
    <property type="entry name" value="CARBOXYLESTERASE_B_1"/>
    <property type="match status" value="1"/>
</dbReference>
<dbReference type="GO" id="GO:0052689">
    <property type="term" value="F:carboxylic ester hydrolase activity"/>
    <property type="evidence" value="ECO:0007669"/>
    <property type="project" value="UniProtKB-KW"/>
</dbReference>
<keyword evidence="3 6" id="KW-0378">Hydrolase</keyword>
<keyword evidence="9" id="KW-1185">Reference proteome</keyword>
<protein>
    <recommendedName>
        <fullName evidence="6">Carboxylic ester hydrolase</fullName>
        <ecNumber evidence="6">3.1.1.-</ecNumber>
    </recommendedName>
</protein>
<accession>A0A182TFS5</accession>
<dbReference type="VEuPathDB" id="VectorBase:AMEC001544"/>
<keyword evidence="2" id="KW-0719">Serine esterase</keyword>
<reference evidence="9" key="1">
    <citation type="submission" date="2014-01" db="EMBL/GenBank/DDBJ databases">
        <title>The Genome Sequence of Anopheles melas CM1001059_A (V2).</title>
        <authorList>
            <consortium name="The Broad Institute Genomics Platform"/>
            <person name="Neafsey D.E."/>
            <person name="Besansky N."/>
            <person name="Howell P."/>
            <person name="Walton C."/>
            <person name="Young S.K."/>
            <person name="Zeng Q."/>
            <person name="Gargeya S."/>
            <person name="Fitzgerald M."/>
            <person name="Haas B."/>
            <person name="Abouelleil A."/>
            <person name="Allen A.W."/>
            <person name="Alvarado L."/>
            <person name="Arachchi H.M."/>
            <person name="Berlin A.M."/>
            <person name="Chapman S.B."/>
            <person name="Gainer-Dewar J."/>
            <person name="Goldberg J."/>
            <person name="Griggs A."/>
            <person name="Gujja S."/>
            <person name="Hansen M."/>
            <person name="Howarth C."/>
            <person name="Imamovic A."/>
            <person name="Ireland A."/>
            <person name="Larimer J."/>
            <person name="McCowan C."/>
            <person name="Murphy C."/>
            <person name="Pearson M."/>
            <person name="Poon T.W."/>
            <person name="Priest M."/>
            <person name="Roberts A."/>
            <person name="Saif S."/>
            <person name="Shea T."/>
            <person name="Sisk P."/>
            <person name="Sykes S."/>
            <person name="Wortman J."/>
            <person name="Nusbaum C."/>
            <person name="Birren B."/>
        </authorList>
    </citation>
    <scope>NUCLEOTIDE SEQUENCE [LARGE SCALE GENOMIC DNA]</scope>
    <source>
        <strain evidence="9">CM1001059</strain>
    </source>
</reference>
<keyword evidence="5" id="KW-0325">Glycoprotein</keyword>
<evidence type="ECO:0000256" key="4">
    <source>
        <dbReference type="ARBA" id="ARBA00023157"/>
    </source>
</evidence>
<proteinExistence type="inferred from homology"/>
<comment type="similarity">
    <text evidence="1 6">Belongs to the type-B carboxylesterase/lipase family.</text>
</comment>
<name>A0A182TFS5_9DIPT</name>
<dbReference type="EnsemblMetazoa" id="AMEC001544-RA">
    <property type="protein sequence ID" value="AMEC001544-PA"/>
    <property type="gene ID" value="AMEC001544"/>
</dbReference>
<dbReference type="Pfam" id="PF00135">
    <property type="entry name" value="COesterase"/>
    <property type="match status" value="1"/>
</dbReference>
<dbReference type="Proteomes" id="UP000075902">
    <property type="component" value="Unassembled WGS sequence"/>
</dbReference>
<evidence type="ECO:0000256" key="1">
    <source>
        <dbReference type="ARBA" id="ARBA00005964"/>
    </source>
</evidence>
<dbReference type="SUPFAM" id="SSF53474">
    <property type="entry name" value="alpha/beta-Hydrolases"/>
    <property type="match status" value="1"/>
</dbReference>
<evidence type="ECO:0000256" key="3">
    <source>
        <dbReference type="ARBA" id="ARBA00022801"/>
    </source>
</evidence>
<dbReference type="InterPro" id="IPR002018">
    <property type="entry name" value="CarbesteraseB"/>
</dbReference>
<feature type="domain" description="Carboxylesterase type B" evidence="7">
    <location>
        <begin position="135"/>
        <end position="566"/>
    </location>
</feature>
<dbReference type="AlphaFoldDB" id="A0A182TFS5"/>
<evidence type="ECO:0000256" key="6">
    <source>
        <dbReference type="RuleBase" id="RU361235"/>
    </source>
</evidence>
<keyword evidence="4" id="KW-1015">Disulfide bond</keyword>
<dbReference type="STRING" id="34690.A0A182TFS5"/>
<dbReference type="Gene3D" id="3.40.50.1820">
    <property type="entry name" value="alpha/beta hydrolase"/>
    <property type="match status" value="1"/>
</dbReference>
<organism evidence="8 9">
    <name type="scientific">Anopheles melas</name>
    <dbReference type="NCBI Taxonomy" id="34690"/>
    <lineage>
        <taxon>Eukaryota</taxon>
        <taxon>Metazoa</taxon>
        <taxon>Ecdysozoa</taxon>
        <taxon>Arthropoda</taxon>
        <taxon>Hexapoda</taxon>
        <taxon>Insecta</taxon>
        <taxon>Pterygota</taxon>
        <taxon>Neoptera</taxon>
        <taxon>Endopterygota</taxon>
        <taxon>Diptera</taxon>
        <taxon>Nematocera</taxon>
        <taxon>Culicoidea</taxon>
        <taxon>Culicidae</taxon>
        <taxon>Anophelinae</taxon>
        <taxon>Anopheles</taxon>
    </lineage>
</organism>
<dbReference type="InterPro" id="IPR029058">
    <property type="entry name" value="AB_hydrolase_fold"/>
</dbReference>
<evidence type="ECO:0000313" key="8">
    <source>
        <dbReference type="EnsemblMetazoa" id="AMEC001544-PA"/>
    </source>
</evidence>
<dbReference type="EC" id="3.1.1.-" evidence="6"/>
<reference evidence="8" key="2">
    <citation type="submission" date="2020-05" db="UniProtKB">
        <authorList>
            <consortium name="EnsemblMetazoa"/>
        </authorList>
    </citation>
    <scope>IDENTIFICATION</scope>
    <source>
        <strain evidence="8">CM1001059</strain>
    </source>
</reference>